<name>A0A812SH42_9DINO</name>
<dbReference type="AlphaFoldDB" id="A0A812SH42"/>
<dbReference type="OrthoDB" id="448437at2759"/>
<gene>
    <name evidence="4" type="ORF">SNAT2548_LOCUS27123</name>
</gene>
<dbReference type="Gene3D" id="4.10.60.10">
    <property type="entry name" value="Zinc finger, CCHC-type"/>
    <property type="match status" value="1"/>
</dbReference>
<evidence type="ECO:0000313" key="5">
    <source>
        <dbReference type="Proteomes" id="UP000604046"/>
    </source>
</evidence>
<protein>
    <recommendedName>
        <fullName evidence="3">CCHC-type domain-containing protein</fullName>
    </recommendedName>
</protein>
<dbReference type="PROSITE" id="PS50158">
    <property type="entry name" value="ZF_CCHC"/>
    <property type="match status" value="1"/>
</dbReference>
<keyword evidence="5" id="KW-1185">Reference proteome</keyword>
<proteinExistence type="predicted"/>
<comment type="caution">
    <text evidence="4">The sequence shown here is derived from an EMBL/GenBank/DDBJ whole genome shotgun (WGS) entry which is preliminary data.</text>
</comment>
<reference evidence="4" key="1">
    <citation type="submission" date="2021-02" db="EMBL/GenBank/DDBJ databases">
        <authorList>
            <person name="Dougan E. K."/>
            <person name="Rhodes N."/>
            <person name="Thang M."/>
            <person name="Chan C."/>
        </authorList>
    </citation>
    <scope>NUCLEOTIDE SEQUENCE</scope>
</reference>
<evidence type="ECO:0000256" key="2">
    <source>
        <dbReference type="SAM" id="MobiDB-lite"/>
    </source>
</evidence>
<dbReference type="InterPro" id="IPR001878">
    <property type="entry name" value="Znf_CCHC"/>
</dbReference>
<feature type="compositionally biased region" description="Basic residues" evidence="2">
    <location>
        <begin position="484"/>
        <end position="499"/>
    </location>
</feature>
<evidence type="ECO:0000256" key="1">
    <source>
        <dbReference type="PROSITE-ProRule" id="PRU00047"/>
    </source>
</evidence>
<sequence length="672" mass="73960">MLIDNVKYLGCWTDDFLLMNLEEMRLEVGCRQLLIRGCLLVDVLKGHTLPLRRLLRRTWQLVQLAKTMGAMGAAAGLASGAAESSSTWGPTTFPTTFAPTPPWPFAPAMSSGWPPPGHGGPSLTSTTPPPRTWSTSGDVRDAASPNVGRAPVPSGVQSASEATARLDQKASEEAPRQLESAFEVLGMKPPPSVATRQGPDQAERFIAALTGEKRSIPSWSGQPGTLRTWLKLLAHWEAETAVGKEKWGIRLYQSFPESSEPRKFADQIPLEKVLSPAGYGMILTVIMNKYKPFLDVAGPTAVDKYFFTGERQKGQSFATYIAQKETSRQDMESHLGERLNDKVAGRILLRHAQLSEFQRELVALRDMNCLMGFEEVARLLRPLDRPDLIAQAASAELGGGQAAKHYPVMNQAEEEDFSHEDDEDYEYHEDDDEEDEMAELEDGEMLYEDKEFEEDEAIFLQAYHTAYTDVRRDMQARRKERGFIRHGRTASKGKGKRGRSREGKGGRRREGKGRTSSSRMVRGSKEDLAARTKCYNCRELGHMARDCPLKGSGKGQGRQVNFVVCRGSATTTSTFMTNNTTSVPLESPVNRQVHIYAGVSVKPHEALVDTAAEDAVIGDRALAVMEKELALHGLQVRKVDQGVAPCAGIGGAAHPKYMVDVPTSMLGILGLV</sequence>
<feature type="region of interest" description="Disordered" evidence="2">
    <location>
        <begin position="414"/>
        <end position="438"/>
    </location>
</feature>
<dbReference type="SUPFAM" id="SSF57756">
    <property type="entry name" value="Retrovirus zinc finger-like domains"/>
    <property type="match status" value="1"/>
</dbReference>
<dbReference type="GO" id="GO:0008270">
    <property type="term" value="F:zinc ion binding"/>
    <property type="evidence" value="ECO:0007669"/>
    <property type="project" value="UniProtKB-KW"/>
</dbReference>
<dbReference type="SMART" id="SM00343">
    <property type="entry name" value="ZnF_C2HC"/>
    <property type="match status" value="1"/>
</dbReference>
<feature type="region of interest" description="Disordered" evidence="2">
    <location>
        <begin position="478"/>
        <end position="525"/>
    </location>
</feature>
<dbReference type="Pfam" id="PF00098">
    <property type="entry name" value="zf-CCHC"/>
    <property type="match status" value="1"/>
</dbReference>
<keyword evidence="1" id="KW-0863">Zinc-finger</keyword>
<evidence type="ECO:0000313" key="4">
    <source>
        <dbReference type="EMBL" id="CAE7483195.1"/>
    </source>
</evidence>
<dbReference type="EMBL" id="CAJNDS010002456">
    <property type="protein sequence ID" value="CAE7483195.1"/>
    <property type="molecule type" value="Genomic_DNA"/>
</dbReference>
<keyword evidence="1" id="KW-0479">Metal-binding</keyword>
<feature type="region of interest" description="Disordered" evidence="2">
    <location>
        <begin position="106"/>
        <end position="172"/>
    </location>
</feature>
<dbReference type="GO" id="GO:0003676">
    <property type="term" value="F:nucleic acid binding"/>
    <property type="evidence" value="ECO:0007669"/>
    <property type="project" value="InterPro"/>
</dbReference>
<dbReference type="InterPro" id="IPR036875">
    <property type="entry name" value="Znf_CCHC_sf"/>
</dbReference>
<organism evidence="4 5">
    <name type="scientific">Symbiodinium natans</name>
    <dbReference type="NCBI Taxonomy" id="878477"/>
    <lineage>
        <taxon>Eukaryota</taxon>
        <taxon>Sar</taxon>
        <taxon>Alveolata</taxon>
        <taxon>Dinophyceae</taxon>
        <taxon>Suessiales</taxon>
        <taxon>Symbiodiniaceae</taxon>
        <taxon>Symbiodinium</taxon>
    </lineage>
</organism>
<feature type="compositionally biased region" description="Low complexity" evidence="2">
    <location>
        <begin position="121"/>
        <end position="137"/>
    </location>
</feature>
<accession>A0A812SH42</accession>
<keyword evidence="1" id="KW-0862">Zinc</keyword>
<evidence type="ECO:0000259" key="3">
    <source>
        <dbReference type="PROSITE" id="PS50158"/>
    </source>
</evidence>
<dbReference type="Proteomes" id="UP000604046">
    <property type="component" value="Unassembled WGS sequence"/>
</dbReference>
<feature type="domain" description="CCHC-type" evidence="3">
    <location>
        <begin position="533"/>
        <end position="548"/>
    </location>
</feature>